<evidence type="ECO:0000313" key="2">
    <source>
        <dbReference type="EMBL" id="MCA9759045.1"/>
    </source>
</evidence>
<evidence type="ECO:0000259" key="1">
    <source>
        <dbReference type="PROSITE" id="PS51781"/>
    </source>
</evidence>
<organism evidence="2 3">
    <name type="scientific">Eiseniibacteriota bacterium</name>
    <dbReference type="NCBI Taxonomy" id="2212470"/>
    <lineage>
        <taxon>Bacteria</taxon>
        <taxon>Candidatus Eiseniibacteriota</taxon>
    </lineage>
</organism>
<accession>A0A956NKX1</accession>
<evidence type="ECO:0000313" key="3">
    <source>
        <dbReference type="Proteomes" id="UP000739538"/>
    </source>
</evidence>
<dbReference type="PROSITE" id="PS51781">
    <property type="entry name" value="SH3B"/>
    <property type="match status" value="1"/>
</dbReference>
<proteinExistence type="predicted"/>
<sequence length="249" mass="26968">MKRPFAIWILALFLFQLVAPTWILAQSTARFEVTVSANSLNVRSGPGTDFDVIDSVKKGDQVIGLREDSGWVQVELPAGTIGWVSKRHVTIGEALAAPEPPPTPTQPAEPIQRQQPMETMKPKSGGGGGFGSVLKWTSLIGAVALGGYAYYEKTQGDDTYDEYEAAATADPPDVELAQQKWEETGDHDDKAQLYGIVAGWLLGPFPPQQFVFTSGGDSAEMQHPSELPVGLAFNPKNGEVRANLLQVRF</sequence>
<dbReference type="InterPro" id="IPR036028">
    <property type="entry name" value="SH3-like_dom_sf"/>
</dbReference>
<gene>
    <name evidence="2" type="ORF">KDA27_24850</name>
</gene>
<reference evidence="2" key="1">
    <citation type="submission" date="2020-04" db="EMBL/GenBank/DDBJ databases">
        <authorList>
            <person name="Zhang T."/>
        </authorList>
    </citation>
    <scope>NUCLEOTIDE SEQUENCE</scope>
    <source>
        <strain evidence="2">HKST-UBA02</strain>
    </source>
</reference>
<dbReference type="Gene3D" id="2.30.30.40">
    <property type="entry name" value="SH3 Domains"/>
    <property type="match status" value="1"/>
</dbReference>
<dbReference type="EMBL" id="JAGQHS010000254">
    <property type="protein sequence ID" value="MCA9759045.1"/>
    <property type="molecule type" value="Genomic_DNA"/>
</dbReference>
<dbReference type="SMART" id="SM00287">
    <property type="entry name" value="SH3b"/>
    <property type="match status" value="1"/>
</dbReference>
<name>A0A956NKX1_UNCEI</name>
<reference evidence="2" key="2">
    <citation type="journal article" date="2021" name="Microbiome">
        <title>Successional dynamics and alternative stable states in a saline activated sludge microbial community over 9 years.</title>
        <authorList>
            <person name="Wang Y."/>
            <person name="Ye J."/>
            <person name="Ju F."/>
            <person name="Liu L."/>
            <person name="Boyd J.A."/>
            <person name="Deng Y."/>
            <person name="Parks D.H."/>
            <person name="Jiang X."/>
            <person name="Yin X."/>
            <person name="Woodcroft B.J."/>
            <person name="Tyson G.W."/>
            <person name="Hugenholtz P."/>
            <person name="Polz M.F."/>
            <person name="Zhang T."/>
        </authorList>
    </citation>
    <scope>NUCLEOTIDE SEQUENCE</scope>
    <source>
        <strain evidence="2">HKST-UBA02</strain>
    </source>
</reference>
<dbReference type="SUPFAM" id="SSF50044">
    <property type="entry name" value="SH3-domain"/>
    <property type="match status" value="1"/>
</dbReference>
<comment type="caution">
    <text evidence="2">The sequence shown here is derived from an EMBL/GenBank/DDBJ whole genome shotgun (WGS) entry which is preliminary data.</text>
</comment>
<dbReference type="Proteomes" id="UP000739538">
    <property type="component" value="Unassembled WGS sequence"/>
</dbReference>
<dbReference type="Pfam" id="PF08239">
    <property type="entry name" value="SH3_3"/>
    <property type="match status" value="1"/>
</dbReference>
<dbReference type="InterPro" id="IPR003646">
    <property type="entry name" value="SH3-like_bac-type"/>
</dbReference>
<dbReference type="AlphaFoldDB" id="A0A956NKX1"/>
<feature type="domain" description="SH3b" evidence="1">
    <location>
        <begin position="30"/>
        <end position="92"/>
    </location>
</feature>
<protein>
    <submittedName>
        <fullName evidence="2">SH3 domain-containing protein</fullName>
    </submittedName>
</protein>